<organism evidence="6 7">
    <name type="scientific">Rothia nasimurium</name>
    <dbReference type="NCBI Taxonomy" id="85336"/>
    <lineage>
        <taxon>Bacteria</taxon>
        <taxon>Bacillati</taxon>
        <taxon>Actinomycetota</taxon>
        <taxon>Actinomycetes</taxon>
        <taxon>Micrococcales</taxon>
        <taxon>Micrococcaceae</taxon>
        <taxon>Rothia</taxon>
    </lineage>
</organism>
<evidence type="ECO:0000256" key="2">
    <source>
        <dbReference type="ARBA" id="ARBA00022692"/>
    </source>
</evidence>
<protein>
    <recommendedName>
        <fullName evidence="8">Energy-coupling factor transporter transmembrane protein EcfT</fullName>
    </recommendedName>
</protein>
<sequence length="262" mass="28233">MQVPLPVAPSLKAQSRLQPSTWVTLGLAGLLLSFAPLPLPWQAGLLAVLFALHLVARTLAPWGRLVVVGLAPVASMAFVIQLVSRGGETVWARWVVTDWMVFAVSAEGALVGLRLALQILTFGSACALLILPTGPNGLRTALTGWRLPPRLVYLVVASINAPAQLAHYSSLMREAARARGLADSSWVARAWLGVRTASALFNLLLLDHTVRGATLADRGIDRSGQRIFWQDYADSRAQRYLRWALLPLTCGLIICAYAGVLG</sequence>
<proteinExistence type="predicted"/>
<feature type="transmembrane region" description="Helical" evidence="5">
    <location>
        <begin position="113"/>
        <end position="131"/>
    </location>
</feature>
<evidence type="ECO:0008006" key="8">
    <source>
        <dbReference type="Google" id="ProtNLM"/>
    </source>
</evidence>
<evidence type="ECO:0000256" key="5">
    <source>
        <dbReference type="SAM" id="Phobius"/>
    </source>
</evidence>
<evidence type="ECO:0000256" key="4">
    <source>
        <dbReference type="ARBA" id="ARBA00023136"/>
    </source>
</evidence>
<feature type="transmembrane region" description="Helical" evidence="5">
    <location>
        <begin position="43"/>
        <end position="60"/>
    </location>
</feature>
<evidence type="ECO:0000313" key="7">
    <source>
        <dbReference type="Proteomes" id="UP000192359"/>
    </source>
</evidence>
<dbReference type="Proteomes" id="UP000192359">
    <property type="component" value="Unassembled WGS sequence"/>
</dbReference>
<gene>
    <name evidence="6" type="ORF">A7979_08690</name>
</gene>
<evidence type="ECO:0000256" key="1">
    <source>
        <dbReference type="ARBA" id="ARBA00004141"/>
    </source>
</evidence>
<accession>A0A1Y1RSJ2</accession>
<keyword evidence="3 5" id="KW-1133">Transmembrane helix</keyword>
<evidence type="ECO:0000313" key="6">
    <source>
        <dbReference type="EMBL" id="ORC25080.1"/>
    </source>
</evidence>
<dbReference type="EMBL" id="LXWF01000001">
    <property type="protein sequence ID" value="ORC25080.1"/>
    <property type="molecule type" value="Genomic_DNA"/>
</dbReference>
<dbReference type="GO" id="GO:0005886">
    <property type="term" value="C:plasma membrane"/>
    <property type="evidence" value="ECO:0007669"/>
    <property type="project" value="UniProtKB-ARBA"/>
</dbReference>
<dbReference type="Pfam" id="PF02361">
    <property type="entry name" value="CbiQ"/>
    <property type="match status" value="1"/>
</dbReference>
<keyword evidence="2 5" id="KW-0812">Transmembrane</keyword>
<comment type="subcellular location">
    <subcellularLocation>
        <location evidence="1">Membrane</location>
        <topology evidence="1">Multi-pass membrane protein</topology>
    </subcellularLocation>
</comment>
<feature type="transmembrane region" description="Helical" evidence="5">
    <location>
        <begin position="65"/>
        <end position="84"/>
    </location>
</feature>
<name>A0A1Y1RSJ2_9MICC</name>
<reference evidence="6 7" key="1">
    <citation type="submission" date="2016-05" db="EMBL/GenBank/DDBJ databases">
        <title>Draft genome sequence of a porcine commensal Rothia nasimurium.</title>
        <authorList>
            <person name="Gaiser R.A."/>
            <person name="Van Baarlen P."/>
            <person name="Wells J.M."/>
        </authorList>
    </citation>
    <scope>NUCLEOTIDE SEQUENCE [LARGE SCALE GENOMIC DNA]</scope>
    <source>
        <strain evidence="6 7">PT-32</strain>
    </source>
</reference>
<feature type="transmembrane region" description="Helical" evidence="5">
    <location>
        <begin position="240"/>
        <end position="260"/>
    </location>
</feature>
<comment type="caution">
    <text evidence="6">The sequence shown here is derived from an EMBL/GenBank/DDBJ whole genome shotgun (WGS) entry which is preliminary data.</text>
</comment>
<dbReference type="InterPro" id="IPR003339">
    <property type="entry name" value="ABC/ECF_trnsptr_transmembrane"/>
</dbReference>
<dbReference type="CDD" id="cd16914">
    <property type="entry name" value="EcfT"/>
    <property type="match status" value="1"/>
</dbReference>
<dbReference type="OrthoDB" id="6400at2"/>
<keyword evidence="7" id="KW-1185">Reference proteome</keyword>
<dbReference type="AlphaFoldDB" id="A0A1Y1RSJ2"/>
<keyword evidence="4 5" id="KW-0472">Membrane</keyword>
<evidence type="ECO:0000256" key="3">
    <source>
        <dbReference type="ARBA" id="ARBA00022989"/>
    </source>
</evidence>